<dbReference type="EMBL" id="JAHRIN010017456">
    <property type="protein sequence ID" value="MEQ2197251.1"/>
    <property type="molecule type" value="Genomic_DNA"/>
</dbReference>
<dbReference type="Proteomes" id="UP001434883">
    <property type="component" value="Unassembled WGS sequence"/>
</dbReference>
<protein>
    <submittedName>
        <fullName evidence="1">Uncharacterized protein</fullName>
    </submittedName>
</protein>
<evidence type="ECO:0000313" key="2">
    <source>
        <dbReference type="Proteomes" id="UP001434883"/>
    </source>
</evidence>
<evidence type="ECO:0000313" key="1">
    <source>
        <dbReference type="EMBL" id="MEQ2197251.1"/>
    </source>
</evidence>
<organism evidence="1 2">
    <name type="scientific">Xenoophorus captivus</name>
    <dbReference type="NCBI Taxonomy" id="1517983"/>
    <lineage>
        <taxon>Eukaryota</taxon>
        <taxon>Metazoa</taxon>
        <taxon>Chordata</taxon>
        <taxon>Craniata</taxon>
        <taxon>Vertebrata</taxon>
        <taxon>Euteleostomi</taxon>
        <taxon>Actinopterygii</taxon>
        <taxon>Neopterygii</taxon>
        <taxon>Teleostei</taxon>
        <taxon>Neoteleostei</taxon>
        <taxon>Acanthomorphata</taxon>
        <taxon>Ovalentaria</taxon>
        <taxon>Atherinomorphae</taxon>
        <taxon>Cyprinodontiformes</taxon>
        <taxon>Goodeidae</taxon>
        <taxon>Xenoophorus</taxon>
    </lineage>
</organism>
<proteinExistence type="predicted"/>
<name>A0ABV0QN40_9TELE</name>
<reference evidence="1 2" key="1">
    <citation type="submission" date="2021-06" db="EMBL/GenBank/DDBJ databases">
        <authorList>
            <person name="Palmer J.M."/>
        </authorList>
    </citation>
    <scope>NUCLEOTIDE SEQUENCE [LARGE SCALE GENOMIC DNA]</scope>
    <source>
        <strain evidence="1 2">XC_2019</strain>
        <tissue evidence="1">Muscle</tissue>
    </source>
</reference>
<comment type="caution">
    <text evidence="1">The sequence shown here is derived from an EMBL/GenBank/DDBJ whole genome shotgun (WGS) entry which is preliminary data.</text>
</comment>
<sequence>MLWDSCINMSWPFKLSPHITNLNLNEPPLQIHQQAMTLPTPPPQLRSPNPLLYSTTPSDTYTTAGNNFTPSLKAPPHHHHYNLRSTHTHALVPPFLLQPHQLHSAHLIKRGGQGEGEMVGDQFITMTFQDGYHPIRSYLKALMCVYFAFVLHMYPFCLPSLQPK</sequence>
<gene>
    <name evidence="1" type="ORF">XENOCAPTIV_026308</name>
</gene>
<accession>A0ABV0QN40</accession>
<keyword evidence="2" id="KW-1185">Reference proteome</keyword>